<evidence type="ECO:0000256" key="6">
    <source>
        <dbReference type="ARBA" id="ARBA00023136"/>
    </source>
</evidence>
<feature type="disulfide bond" evidence="10">
    <location>
        <begin position="254"/>
        <end position="267"/>
    </location>
</feature>
<evidence type="ECO:0000256" key="4">
    <source>
        <dbReference type="ARBA" id="ARBA00022737"/>
    </source>
</evidence>
<keyword evidence="14" id="KW-1185">Reference proteome</keyword>
<dbReference type="EC" id="3.4.21.-" evidence="13"/>
<feature type="disulfide bond" evidence="9">
    <location>
        <begin position="33"/>
        <end position="94"/>
    </location>
</feature>
<evidence type="ECO:0000313" key="14">
    <source>
        <dbReference type="Proteomes" id="UP000683360"/>
    </source>
</evidence>
<keyword evidence="8" id="KW-0325">Glycoprotein</keyword>
<keyword evidence="6" id="KW-0472">Membrane</keyword>
<evidence type="ECO:0000259" key="11">
    <source>
        <dbReference type="PROSITE" id="PS50287"/>
    </source>
</evidence>
<feature type="domain" description="SRCR" evidence="11">
    <location>
        <begin position="1"/>
        <end position="95"/>
    </location>
</feature>
<evidence type="ECO:0000256" key="10">
    <source>
        <dbReference type="PROSITE-ProRule" id="PRU01005"/>
    </source>
</evidence>
<dbReference type="Proteomes" id="UP000683360">
    <property type="component" value="Unassembled WGS sequence"/>
</dbReference>
<evidence type="ECO:0000256" key="8">
    <source>
        <dbReference type="ARBA" id="ARBA00023180"/>
    </source>
</evidence>
<dbReference type="Gene3D" id="3.10.250.10">
    <property type="entry name" value="SRCR-like domain"/>
    <property type="match status" value="2"/>
</dbReference>
<accession>A0A8S3TTZ4</accession>
<comment type="subcellular location">
    <subcellularLocation>
        <location evidence="1">Membrane</location>
        <topology evidence="1">Single-pass membrane protein</topology>
    </subcellularLocation>
</comment>
<dbReference type="InterPro" id="IPR001190">
    <property type="entry name" value="SRCR"/>
</dbReference>
<dbReference type="PROSITE" id="PS51670">
    <property type="entry name" value="SHKT"/>
    <property type="match status" value="2"/>
</dbReference>
<name>A0A8S3TTZ4_MYTED</name>
<dbReference type="SMART" id="SM00202">
    <property type="entry name" value="SR"/>
    <property type="match status" value="2"/>
</dbReference>
<evidence type="ECO:0000256" key="9">
    <source>
        <dbReference type="PROSITE-ProRule" id="PRU00196"/>
    </source>
</evidence>
<feature type="domain" description="ShKT" evidence="12">
    <location>
        <begin position="205"/>
        <end position="233"/>
    </location>
</feature>
<dbReference type="AlphaFoldDB" id="A0A8S3TTZ4"/>
<dbReference type="EMBL" id="CAJPWZ010002269">
    <property type="protein sequence ID" value="CAG2234731.1"/>
    <property type="molecule type" value="Genomic_DNA"/>
</dbReference>
<organism evidence="13 14">
    <name type="scientific">Mytilus edulis</name>
    <name type="common">Blue mussel</name>
    <dbReference type="NCBI Taxonomy" id="6550"/>
    <lineage>
        <taxon>Eukaryota</taxon>
        <taxon>Metazoa</taxon>
        <taxon>Spiralia</taxon>
        <taxon>Lophotrochozoa</taxon>
        <taxon>Mollusca</taxon>
        <taxon>Bivalvia</taxon>
        <taxon>Autobranchia</taxon>
        <taxon>Pteriomorphia</taxon>
        <taxon>Mytilida</taxon>
        <taxon>Mytiloidea</taxon>
        <taxon>Mytilidae</taxon>
        <taxon>Mytilinae</taxon>
        <taxon>Mytilus</taxon>
    </lineage>
</organism>
<comment type="caution">
    <text evidence="9">Lacks conserved residue(s) required for the propagation of feature annotation.</text>
</comment>
<comment type="caution">
    <text evidence="13">The sequence shown here is derived from an EMBL/GenBank/DDBJ whole genome shotgun (WGS) entry which is preliminary data.</text>
</comment>
<dbReference type="PRINTS" id="PR00258">
    <property type="entry name" value="SPERACTRCPTR"/>
</dbReference>
<feature type="domain" description="ShKT" evidence="12">
    <location>
        <begin position="241"/>
        <end position="270"/>
    </location>
</feature>
<evidence type="ECO:0000256" key="7">
    <source>
        <dbReference type="ARBA" id="ARBA00023157"/>
    </source>
</evidence>
<dbReference type="InterPro" id="IPR036772">
    <property type="entry name" value="SRCR-like_dom_sf"/>
</dbReference>
<reference evidence="13" key="1">
    <citation type="submission" date="2021-03" db="EMBL/GenBank/DDBJ databases">
        <authorList>
            <person name="Bekaert M."/>
        </authorList>
    </citation>
    <scope>NUCLEOTIDE SEQUENCE</scope>
</reference>
<dbReference type="SMART" id="SM00254">
    <property type="entry name" value="ShKT"/>
    <property type="match status" value="2"/>
</dbReference>
<protein>
    <submittedName>
        <fullName evidence="13">PRSS12</fullName>
        <ecNumber evidence="13">3.4.21.-</ecNumber>
    </submittedName>
</protein>
<keyword evidence="3" id="KW-0732">Signal</keyword>
<feature type="disulfide bond" evidence="9">
    <location>
        <begin position="20"/>
        <end position="84"/>
    </location>
</feature>
<dbReference type="GO" id="GO:0016020">
    <property type="term" value="C:membrane"/>
    <property type="evidence" value="ECO:0007669"/>
    <property type="project" value="UniProtKB-SubCell"/>
</dbReference>
<dbReference type="SUPFAM" id="SSF56487">
    <property type="entry name" value="SRCR-like"/>
    <property type="match status" value="2"/>
</dbReference>
<sequence>MFSRSGVVQIEKDGQVGTICSNGFTLEDARVVCREAGFGQSGIAIPTLEHIYGPGTGKIHYNELGCIGNETTISSCKNRDFVDCLHTEDVGVICGANGIRLQLENKDHGRLDVTINGKTGTVCNDYFDDNAAKVVCRQLGLPFQNAHYGKTRHVLGYNVSILLDDVQCSGTEDNILKSQTTAPTTTTVPTTTTAAMTTSKGVQSCVDDSRLNCDKSSCSTNLKSFCPLTCNLCNVTTPPPCNDNPIVNCKPSVCTDPVLKNYCKATCGTCAGASTTTWIHVIPVTPHVGLPVTPVVG</sequence>
<dbReference type="InterPro" id="IPR003582">
    <property type="entry name" value="ShKT_dom"/>
</dbReference>
<evidence type="ECO:0000256" key="1">
    <source>
        <dbReference type="ARBA" id="ARBA00004167"/>
    </source>
</evidence>
<evidence type="ECO:0000313" key="13">
    <source>
        <dbReference type="EMBL" id="CAG2234731.1"/>
    </source>
</evidence>
<evidence type="ECO:0000259" key="12">
    <source>
        <dbReference type="PROSITE" id="PS51670"/>
    </source>
</evidence>
<feature type="domain" description="SRCR" evidence="11">
    <location>
        <begin position="99"/>
        <end position="214"/>
    </location>
</feature>
<keyword evidence="5" id="KW-1133">Transmembrane helix</keyword>
<dbReference type="PANTHER" id="PTHR48071">
    <property type="entry name" value="SRCR DOMAIN-CONTAINING PROTEIN"/>
    <property type="match status" value="1"/>
</dbReference>
<evidence type="ECO:0000256" key="2">
    <source>
        <dbReference type="ARBA" id="ARBA00022692"/>
    </source>
</evidence>
<dbReference type="GO" id="GO:0016787">
    <property type="term" value="F:hydrolase activity"/>
    <property type="evidence" value="ECO:0007669"/>
    <property type="project" value="UniProtKB-KW"/>
</dbReference>
<evidence type="ECO:0000256" key="3">
    <source>
        <dbReference type="ARBA" id="ARBA00022729"/>
    </source>
</evidence>
<dbReference type="PROSITE" id="PS50287">
    <property type="entry name" value="SRCR_2"/>
    <property type="match status" value="2"/>
</dbReference>
<keyword evidence="4" id="KW-0677">Repeat</keyword>
<keyword evidence="2" id="KW-0812">Transmembrane</keyword>
<keyword evidence="7 9" id="KW-1015">Disulfide bond</keyword>
<dbReference type="FunFam" id="3.10.250.10:FF:000016">
    <property type="entry name" value="Scavenger receptor cysteine-rich protein type 12"/>
    <property type="match status" value="1"/>
</dbReference>
<gene>
    <name evidence="13" type="ORF">MEDL_47333</name>
</gene>
<dbReference type="OrthoDB" id="6286334at2759"/>
<dbReference type="Pfam" id="PF00530">
    <property type="entry name" value="SRCR"/>
    <property type="match status" value="2"/>
</dbReference>
<evidence type="ECO:0000256" key="5">
    <source>
        <dbReference type="ARBA" id="ARBA00022989"/>
    </source>
</evidence>
<dbReference type="PANTHER" id="PTHR48071:SF18">
    <property type="entry name" value="DELETED IN MALIGNANT BRAIN TUMORS 1 PROTEIN-RELATED"/>
    <property type="match status" value="1"/>
</dbReference>
<proteinExistence type="predicted"/>
<feature type="disulfide bond" evidence="9">
    <location>
        <begin position="66"/>
        <end position="76"/>
    </location>
</feature>
<keyword evidence="13" id="KW-0378">Hydrolase</keyword>